<dbReference type="EMBL" id="JACRSQ010000013">
    <property type="protein sequence ID" value="MBC8543889.1"/>
    <property type="molecule type" value="Genomic_DNA"/>
</dbReference>
<protein>
    <submittedName>
        <fullName evidence="1">Uncharacterized protein</fullName>
    </submittedName>
</protein>
<comment type="caution">
    <text evidence="1">The sequence shown here is derived from an EMBL/GenBank/DDBJ whole genome shotgun (WGS) entry which is preliminary data.</text>
</comment>
<sequence length="186" mass="21465">MQKLNHPVEKLVETFLYKGVEFEVVERPEVLWVGCVDYASNNADESDIGATLERYQKLIEIPKNELMNPDWSAALSINYCVDKPCGIMFAQETYSDKQDERYGLFTQPGGLWLRIRNDRNAAALLGKESAEVHEYFSDERKILRTAAEANHYQQNFEVCVEVEYNCHAEYSTPLHTAYAYIPIIKE</sequence>
<evidence type="ECO:0000313" key="1">
    <source>
        <dbReference type="EMBL" id="MBC8543889.1"/>
    </source>
</evidence>
<dbReference type="RefSeq" id="WP_177714672.1">
    <property type="nucleotide sequence ID" value="NZ_JACRSQ010000013.1"/>
</dbReference>
<dbReference type="Proteomes" id="UP000657006">
    <property type="component" value="Unassembled WGS sequence"/>
</dbReference>
<keyword evidence="2" id="KW-1185">Reference proteome</keyword>
<accession>A0A926I159</accession>
<reference evidence="1" key="1">
    <citation type="submission" date="2020-08" db="EMBL/GenBank/DDBJ databases">
        <title>Genome public.</title>
        <authorList>
            <person name="Liu C."/>
            <person name="Sun Q."/>
        </authorList>
    </citation>
    <scope>NUCLEOTIDE SEQUENCE</scope>
    <source>
        <strain evidence="1">NSJ-32</strain>
    </source>
</reference>
<proteinExistence type="predicted"/>
<evidence type="ECO:0000313" key="2">
    <source>
        <dbReference type="Proteomes" id="UP000657006"/>
    </source>
</evidence>
<organism evidence="1 2">
    <name type="scientific">Bianquea renquensis</name>
    <dbReference type="NCBI Taxonomy" id="2763661"/>
    <lineage>
        <taxon>Bacteria</taxon>
        <taxon>Bacillati</taxon>
        <taxon>Bacillota</taxon>
        <taxon>Clostridia</taxon>
        <taxon>Eubacteriales</taxon>
        <taxon>Bianqueaceae</taxon>
        <taxon>Bianquea</taxon>
    </lineage>
</organism>
<dbReference type="AlphaFoldDB" id="A0A926I159"/>
<gene>
    <name evidence="1" type="ORF">H8730_10060</name>
</gene>
<name>A0A926I159_9FIRM</name>